<dbReference type="PROSITE" id="PS51750">
    <property type="entry name" value="BRO_N"/>
    <property type="match status" value="1"/>
</dbReference>
<dbReference type="PANTHER" id="PTHR36180:SF2">
    <property type="entry name" value="BRO FAMILY PROTEIN"/>
    <property type="match status" value="1"/>
</dbReference>
<comment type="caution">
    <text evidence="2">The sequence shown here is derived from an EMBL/GenBank/DDBJ whole genome shotgun (WGS) entry which is preliminary data.</text>
</comment>
<reference evidence="2" key="1">
    <citation type="submission" date="2021-03" db="EMBL/GenBank/DDBJ databases">
        <title>Isolation of Bacillus subtilis from fermented food sample.</title>
        <authorList>
            <person name="Lakshmanan V."/>
            <person name="Athira K."/>
            <person name="Rajagopal K."/>
        </authorList>
    </citation>
    <scope>NUCLEOTIDE SEQUENCE</scope>
    <source>
        <strain evidence="2">S1</strain>
    </source>
</reference>
<dbReference type="InterPro" id="IPR003497">
    <property type="entry name" value="BRO_N_domain"/>
</dbReference>
<accession>A0A8I1WJA6</accession>
<evidence type="ECO:0000313" key="3">
    <source>
        <dbReference type="Proteomes" id="UP000665181"/>
    </source>
</evidence>
<evidence type="ECO:0000313" key="2">
    <source>
        <dbReference type="EMBL" id="MBO3796818.1"/>
    </source>
</evidence>
<evidence type="ECO:0000259" key="1">
    <source>
        <dbReference type="PROSITE" id="PS51750"/>
    </source>
</evidence>
<dbReference type="EMBL" id="JAGFPW010000034">
    <property type="protein sequence ID" value="MBO3796818.1"/>
    <property type="molecule type" value="Genomic_DNA"/>
</dbReference>
<name>A0A8I1WJA6_BACIU</name>
<dbReference type="Proteomes" id="UP000665181">
    <property type="component" value="Unassembled WGS sequence"/>
</dbReference>
<organism evidence="2 3">
    <name type="scientific">Bacillus subtilis</name>
    <dbReference type="NCBI Taxonomy" id="1423"/>
    <lineage>
        <taxon>Bacteria</taxon>
        <taxon>Bacillati</taxon>
        <taxon>Bacillota</taxon>
        <taxon>Bacilli</taxon>
        <taxon>Bacillales</taxon>
        <taxon>Bacillaceae</taxon>
        <taxon>Bacillus</taxon>
    </lineage>
</organism>
<proteinExistence type="predicted"/>
<feature type="domain" description="Bro-N" evidence="1">
    <location>
        <begin position="1"/>
        <end position="108"/>
    </location>
</feature>
<dbReference type="Pfam" id="PF02498">
    <property type="entry name" value="Bro-N"/>
    <property type="match status" value="1"/>
</dbReference>
<dbReference type="PANTHER" id="PTHR36180">
    <property type="entry name" value="DNA-BINDING PROTEIN-RELATED-RELATED"/>
    <property type="match status" value="1"/>
</dbReference>
<gene>
    <name evidence="2" type="ORF">J5227_21515</name>
</gene>
<dbReference type="AlphaFoldDB" id="A0A8I1WJA6"/>
<sequence>MNHIEQIFNFEGQEVRTVSVKGDVYFVAKDVCDALEIGNSRQALTRLDDDESMSFEMTHPQSPSKTILMQVVNESGLYELIFSSRKKTAKDFKRWVKRDVLPSIRKNKVYIDPTATDQEIDHAVRFATPQKRRNLLMSATIDGENSVFAVYGAIKEYISKWTAEDKIKALNHVERTLLDKKDTYGSDIAFVHKIEELLRHVAKDLDKIKNWKNGAEKRELGKENKQLQDQVSELLHIGNFKEVHLTFKQ</sequence>
<dbReference type="SMART" id="SM01040">
    <property type="entry name" value="Bro-N"/>
    <property type="match status" value="1"/>
</dbReference>
<protein>
    <recommendedName>
        <fullName evidence="1">Bro-N domain-containing protein</fullName>
    </recommendedName>
</protein>
<dbReference type="RefSeq" id="WP_208556889.1">
    <property type="nucleotide sequence ID" value="NZ_JAGFPW010000034.1"/>
</dbReference>